<organism evidence="1 2">
    <name type="scientific">Nocardia alba</name>
    <dbReference type="NCBI Taxonomy" id="225051"/>
    <lineage>
        <taxon>Bacteria</taxon>
        <taxon>Bacillati</taxon>
        <taxon>Actinomycetota</taxon>
        <taxon>Actinomycetes</taxon>
        <taxon>Mycobacteriales</taxon>
        <taxon>Nocardiaceae</taxon>
        <taxon>Nocardia</taxon>
    </lineage>
</organism>
<protein>
    <submittedName>
        <fullName evidence="1">Uncharacterized protein</fullName>
    </submittedName>
</protein>
<dbReference type="Proteomes" id="UP000294856">
    <property type="component" value="Unassembled WGS sequence"/>
</dbReference>
<gene>
    <name evidence="1" type="ORF">DFR71_6616</name>
</gene>
<dbReference type="GO" id="GO:0003676">
    <property type="term" value="F:nucleic acid binding"/>
    <property type="evidence" value="ECO:0007669"/>
    <property type="project" value="InterPro"/>
</dbReference>
<proteinExistence type="predicted"/>
<sequence>MIVVGIDPSLTGTGIAVLTANGKRIHTALRTVGST</sequence>
<evidence type="ECO:0000313" key="1">
    <source>
        <dbReference type="EMBL" id="TCJ89404.1"/>
    </source>
</evidence>
<comment type="caution">
    <text evidence="1">The sequence shown here is derived from an EMBL/GenBank/DDBJ whole genome shotgun (WGS) entry which is preliminary data.</text>
</comment>
<accession>A0A4R1F9E4</accession>
<name>A0A4R1F9E4_9NOCA</name>
<keyword evidence="2" id="KW-1185">Reference proteome</keyword>
<dbReference type="AlphaFoldDB" id="A0A4R1F9E4"/>
<dbReference type="Gene3D" id="3.30.420.10">
    <property type="entry name" value="Ribonuclease H-like superfamily/Ribonuclease H"/>
    <property type="match status" value="1"/>
</dbReference>
<dbReference type="STRING" id="1210063.GCA_001612665_06419"/>
<evidence type="ECO:0000313" key="2">
    <source>
        <dbReference type="Proteomes" id="UP000294856"/>
    </source>
</evidence>
<dbReference type="EMBL" id="SMFR01000012">
    <property type="protein sequence ID" value="TCJ89404.1"/>
    <property type="molecule type" value="Genomic_DNA"/>
</dbReference>
<dbReference type="InterPro" id="IPR036397">
    <property type="entry name" value="RNaseH_sf"/>
</dbReference>
<reference evidence="1 2" key="1">
    <citation type="submission" date="2019-03" db="EMBL/GenBank/DDBJ databases">
        <title>Genomic Encyclopedia of Type Strains, Phase IV (KMG-IV): sequencing the most valuable type-strain genomes for metagenomic binning, comparative biology and taxonomic classification.</title>
        <authorList>
            <person name="Goeker M."/>
        </authorList>
    </citation>
    <scope>NUCLEOTIDE SEQUENCE [LARGE SCALE GENOMIC DNA]</scope>
    <source>
        <strain evidence="1 2">DSM 44684</strain>
    </source>
</reference>